<evidence type="ECO:0000313" key="4">
    <source>
        <dbReference type="Proteomes" id="UP000187172"/>
    </source>
</evidence>
<reference evidence="3 4" key="1">
    <citation type="submission" date="2016-11" db="EMBL/GenBank/DDBJ databases">
        <title>Paenibacillus species isolates.</title>
        <authorList>
            <person name="Beno S.M."/>
        </authorList>
    </citation>
    <scope>NUCLEOTIDE SEQUENCE [LARGE SCALE GENOMIC DNA]</scope>
    <source>
        <strain evidence="3 4">FSL R5-0378</strain>
    </source>
</reference>
<gene>
    <name evidence="3" type="ORF">BK138_28275</name>
</gene>
<keyword evidence="4" id="KW-1185">Reference proteome</keyword>
<keyword evidence="1" id="KW-1005">Bacterial flagellum biogenesis</keyword>
<organism evidence="3 4">
    <name type="scientific">Paenibacillus rhizosphaerae</name>
    <dbReference type="NCBI Taxonomy" id="297318"/>
    <lineage>
        <taxon>Bacteria</taxon>
        <taxon>Bacillati</taxon>
        <taxon>Bacillota</taxon>
        <taxon>Bacilli</taxon>
        <taxon>Bacillales</taxon>
        <taxon>Paenibacillaceae</taxon>
        <taxon>Paenibacillus</taxon>
    </lineage>
</organism>
<dbReference type="GO" id="GO:0044780">
    <property type="term" value="P:bacterial-type flagellum assembly"/>
    <property type="evidence" value="ECO:0007669"/>
    <property type="project" value="InterPro"/>
</dbReference>
<dbReference type="InterPro" id="IPR007809">
    <property type="entry name" value="FlgN-like"/>
</dbReference>
<feature type="coiled-coil region" evidence="2">
    <location>
        <begin position="94"/>
        <end position="124"/>
    </location>
</feature>
<comment type="caution">
    <text evidence="3">The sequence shown here is derived from an EMBL/GenBank/DDBJ whole genome shotgun (WGS) entry which is preliminary data.</text>
</comment>
<dbReference type="Gene3D" id="1.20.58.300">
    <property type="entry name" value="FlgN-like"/>
    <property type="match status" value="1"/>
</dbReference>
<accession>A0A1R1EEC4</accession>
<keyword evidence="2" id="KW-0175">Coiled coil</keyword>
<evidence type="ECO:0000256" key="2">
    <source>
        <dbReference type="SAM" id="Coils"/>
    </source>
</evidence>
<dbReference type="Proteomes" id="UP000187172">
    <property type="component" value="Unassembled WGS sequence"/>
</dbReference>
<dbReference type="RefSeq" id="WP_076174593.1">
    <property type="nucleotide sequence ID" value="NZ_MRTP01000012.1"/>
</dbReference>
<sequence length="166" mass="19055">MSVHTLIDLLEQLDTVHHHMLDLAAEKKKVIIANEVESLIKIMNQEAKLVKQIEILEQKRAASAQQYLRERGIKSELNLNLTELSRLVFDVEEKKRLLAIQEKLSETLQKLKRANELNQKLIEQSLSFIDLSLDILVGRPNQDVTYHHPADRSGNVIRSGLFDSRA</sequence>
<dbReference type="Pfam" id="PF05130">
    <property type="entry name" value="FlgN"/>
    <property type="match status" value="1"/>
</dbReference>
<keyword evidence="3" id="KW-0969">Cilium</keyword>
<dbReference type="STRING" id="297318.BK138_28275"/>
<dbReference type="InterPro" id="IPR036679">
    <property type="entry name" value="FlgN-like_sf"/>
</dbReference>
<keyword evidence="3" id="KW-0282">Flagellum</keyword>
<protein>
    <submittedName>
        <fullName evidence="3">Flagellar biosynthesis protein FlgN</fullName>
    </submittedName>
</protein>
<proteinExistence type="predicted"/>
<evidence type="ECO:0000313" key="3">
    <source>
        <dbReference type="EMBL" id="OMF50183.1"/>
    </source>
</evidence>
<dbReference type="EMBL" id="MRTP01000012">
    <property type="protein sequence ID" value="OMF50183.1"/>
    <property type="molecule type" value="Genomic_DNA"/>
</dbReference>
<keyword evidence="3" id="KW-0966">Cell projection</keyword>
<evidence type="ECO:0000256" key="1">
    <source>
        <dbReference type="ARBA" id="ARBA00022795"/>
    </source>
</evidence>
<dbReference type="SUPFAM" id="SSF140566">
    <property type="entry name" value="FlgN-like"/>
    <property type="match status" value="1"/>
</dbReference>
<dbReference type="AlphaFoldDB" id="A0A1R1EEC4"/>
<name>A0A1R1EEC4_9BACL</name>